<evidence type="ECO:0000256" key="5">
    <source>
        <dbReference type="ARBA" id="ARBA00022825"/>
    </source>
</evidence>
<evidence type="ECO:0000256" key="3">
    <source>
        <dbReference type="ARBA" id="ARBA00022723"/>
    </source>
</evidence>
<dbReference type="PANTHER" id="PTHR14218:SF15">
    <property type="entry name" value="TRIPEPTIDYL-PEPTIDASE 1"/>
    <property type="match status" value="1"/>
</dbReference>
<keyword evidence="7" id="KW-0865">Zymogen</keyword>
<evidence type="ECO:0000256" key="4">
    <source>
        <dbReference type="ARBA" id="ARBA00022801"/>
    </source>
</evidence>
<evidence type="ECO:0000256" key="8">
    <source>
        <dbReference type="SAM" id="SignalP"/>
    </source>
</evidence>
<dbReference type="PROSITE" id="PS51695">
    <property type="entry name" value="SEDOLISIN"/>
    <property type="match status" value="1"/>
</dbReference>
<reference evidence="10 11" key="1">
    <citation type="submission" date="2019-03" db="EMBL/GenBank/DDBJ databases">
        <title>Genomic Encyclopedia of Type Strains, Phase IV (KMG-IV): sequencing the most valuable type-strain genomes for metagenomic binning, comparative biology and taxonomic classification.</title>
        <authorList>
            <person name="Goeker M."/>
        </authorList>
    </citation>
    <scope>NUCLEOTIDE SEQUENCE [LARGE SCALE GENOMIC DNA]</scope>
    <source>
        <strain evidence="10 11">DSM 103428</strain>
    </source>
</reference>
<dbReference type="Pfam" id="PF09286">
    <property type="entry name" value="Pro-kuma_activ"/>
    <property type="match status" value="1"/>
</dbReference>
<evidence type="ECO:0000313" key="11">
    <source>
        <dbReference type="Proteomes" id="UP000295210"/>
    </source>
</evidence>
<proteinExistence type="predicted"/>
<dbReference type="GO" id="GO:0008240">
    <property type="term" value="F:tripeptidyl-peptidase activity"/>
    <property type="evidence" value="ECO:0007669"/>
    <property type="project" value="TreeGrafter"/>
</dbReference>
<dbReference type="OrthoDB" id="9002785at2"/>
<keyword evidence="4" id="KW-0378">Hydrolase</keyword>
<protein>
    <submittedName>
        <fullName evidence="10">Physarolisin II</fullName>
    </submittedName>
</protein>
<evidence type="ECO:0000256" key="6">
    <source>
        <dbReference type="ARBA" id="ARBA00022837"/>
    </source>
</evidence>
<keyword evidence="5" id="KW-0720">Serine protease</keyword>
<organism evidence="10 11">
    <name type="scientific">Acidipila rosea</name>
    <dbReference type="NCBI Taxonomy" id="768535"/>
    <lineage>
        <taxon>Bacteria</taxon>
        <taxon>Pseudomonadati</taxon>
        <taxon>Acidobacteriota</taxon>
        <taxon>Terriglobia</taxon>
        <taxon>Terriglobales</taxon>
        <taxon>Acidobacteriaceae</taxon>
        <taxon>Acidipila</taxon>
    </lineage>
</organism>
<evidence type="ECO:0000256" key="7">
    <source>
        <dbReference type="ARBA" id="ARBA00023145"/>
    </source>
</evidence>
<keyword evidence="2" id="KW-0645">Protease</keyword>
<dbReference type="InterPro" id="IPR030400">
    <property type="entry name" value="Sedolisin_dom"/>
</dbReference>
<dbReference type="CDD" id="cd04056">
    <property type="entry name" value="Peptidases_S53"/>
    <property type="match status" value="1"/>
</dbReference>
<dbReference type="Proteomes" id="UP000295210">
    <property type="component" value="Unassembled WGS sequence"/>
</dbReference>
<dbReference type="PANTHER" id="PTHR14218">
    <property type="entry name" value="PROTEASE S8 TRIPEPTIDYL PEPTIDASE I CLN2"/>
    <property type="match status" value="1"/>
</dbReference>
<dbReference type="Gene3D" id="3.40.50.200">
    <property type="entry name" value="Peptidase S8/S53 domain"/>
    <property type="match status" value="1"/>
</dbReference>
<dbReference type="AlphaFoldDB" id="A0A4V2PV05"/>
<dbReference type="Pfam" id="PF00082">
    <property type="entry name" value="Peptidase_S8"/>
    <property type="match status" value="1"/>
</dbReference>
<dbReference type="InterPro" id="IPR000209">
    <property type="entry name" value="Peptidase_S8/S53_dom"/>
</dbReference>
<gene>
    <name evidence="10" type="ORF">C7378_2093</name>
</gene>
<dbReference type="PROSITE" id="PS00138">
    <property type="entry name" value="SUBTILASE_SER"/>
    <property type="match status" value="1"/>
</dbReference>
<dbReference type="GO" id="GO:0046872">
    <property type="term" value="F:metal ion binding"/>
    <property type="evidence" value="ECO:0007669"/>
    <property type="project" value="UniProtKB-KW"/>
</dbReference>
<feature type="domain" description="Peptidase S53" evidence="9">
    <location>
        <begin position="257"/>
        <end position="675"/>
    </location>
</feature>
<dbReference type="InterPro" id="IPR036852">
    <property type="entry name" value="Peptidase_S8/S53_dom_sf"/>
</dbReference>
<comment type="caution">
    <text evidence="10">The sequence shown here is derived from an EMBL/GenBank/DDBJ whole genome shotgun (WGS) entry which is preliminary data.</text>
</comment>
<dbReference type="InterPro" id="IPR015366">
    <property type="entry name" value="S53_propep"/>
</dbReference>
<comment type="cofactor">
    <cofactor evidence="1">
        <name>Ca(2+)</name>
        <dbReference type="ChEBI" id="CHEBI:29108"/>
    </cofactor>
</comment>
<feature type="signal peptide" evidence="8">
    <location>
        <begin position="1"/>
        <end position="30"/>
    </location>
</feature>
<keyword evidence="8" id="KW-0732">Signal</keyword>
<dbReference type="SMART" id="SM00944">
    <property type="entry name" value="Pro-kuma_activ"/>
    <property type="match status" value="1"/>
</dbReference>
<keyword evidence="6" id="KW-0106">Calcium</keyword>
<name>A0A4V2PV05_9BACT</name>
<dbReference type="GO" id="GO:0006508">
    <property type="term" value="P:proteolysis"/>
    <property type="evidence" value="ECO:0007669"/>
    <property type="project" value="UniProtKB-KW"/>
</dbReference>
<keyword evidence="11" id="KW-1185">Reference proteome</keyword>
<evidence type="ECO:0000256" key="2">
    <source>
        <dbReference type="ARBA" id="ARBA00022670"/>
    </source>
</evidence>
<dbReference type="InterPro" id="IPR050819">
    <property type="entry name" value="Tripeptidyl-peptidase_I"/>
</dbReference>
<evidence type="ECO:0000256" key="1">
    <source>
        <dbReference type="ARBA" id="ARBA00001913"/>
    </source>
</evidence>
<keyword evidence="3" id="KW-0479">Metal-binding</keyword>
<accession>A0A4V2PV05</accession>
<sequence length="690" mass="72909">MTHSMTLLKLTVSTLLPLAVVTLSPGAAVAQSHGGVPSFTAHALDQGHANANEEMGVTVWMELHNKAALDKKVEALYTPGSPMYHKWLSAQDLKAYAPTEEEMETVRKELTSHNLSILETEPNHLAIRARGTVSQIEEAFNTQIHQFHYRNRAYHANVAAPRLAGKASALVSTVTGLNNFGVHPYALRQADPRTGRPTAAVPLAKANGIYFASQCFYHARAVTLTTQGASLPVGVFFGNVYGADPNNTKQGTLSPCGYSAAQVQSTYGLDQAYKQKLNGAGQTIVIIDAYGSPTITEDANAFSALNKLPQLNAKNFQVIYPEGQPFLPNTGWIPEISLDVEWAHAMAPGANIKLLIAASAQDNDFQYTLLYAITHHLGSVISNSYGYPELESGPAVLEAYNEVIELGAAAGIAVNFATGDSGDNVAMLGQPSASVPSDSPYATAVGGTSVGLPKSGGGNGQTGWGNNLTYLSFAMNGVFDPPLNVGNYGGAGGGPSIYFRKPAYQKSLPGTMRQQPDVSALADPFTGTEIVVTDPNLGGQYVEVYGGTSLAAPIFSGIWAIANQKAGHWLGQAAPIIAKMNSHEITDIVPVSSPEDVAGTVFDSSGPTYYSPSALANPLQNQTEFFSALWDLANGQYLDLTFGTDTSLTITPGWDNVTGYGTPNGMAFINAAAKGAAKDDGNQKNADDRK</sequence>
<dbReference type="InterPro" id="IPR023828">
    <property type="entry name" value="Peptidase_S8_Ser-AS"/>
</dbReference>
<evidence type="ECO:0000313" key="10">
    <source>
        <dbReference type="EMBL" id="TCK72511.1"/>
    </source>
</evidence>
<dbReference type="CDD" id="cd11377">
    <property type="entry name" value="Pro-peptidase_S53"/>
    <property type="match status" value="1"/>
</dbReference>
<evidence type="ECO:0000259" key="9">
    <source>
        <dbReference type="PROSITE" id="PS51695"/>
    </source>
</evidence>
<dbReference type="EMBL" id="SMGK01000003">
    <property type="protein sequence ID" value="TCK72511.1"/>
    <property type="molecule type" value="Genomic_DNA"/>
</dbReference>
<dbReference type="SUPFAM" id="SSF54897">
    <property type="entry name" value="Protease propeptides/inhibitors"/>
    <property type="match status" value="1"/>
</dbReference>
<dbReference type="GO" id="GO:0004252">
    <property type="term" value="F:serine-type endopeptidase activity"/>
    <property type="evidence" value="ECO:0007669"/>
    <property type="project" value="InterPro"/>
</dbReference>
<dbReference type="SUPFAM" id="SSF52743">
    <property type="entry name" value="Subtilisin-like"/>
    <property type="match status" value="1"/>
</dbReference>
<feature type="chain" id="PRO_5020330058" evidence="8">
    <location>
        <begin position="31"/>
        <end position="690"/>
    </location>
</feature>